<dbReference type="RefSeq" id="XP_056035800.1">
    <property type="nucleotide sequence ID" value="XM_056178979.1"/>
</dbReference>
<dbReference type="Gene3D" id="6.10.250.1430">
    <property type="match status" value="1"/>
</dbReference>
<evidence type="ECO:0000313" key="3">
    <source>
        <dbReference type="EMBL" id="WBW71557.1"/>
    </source>
</evidence>
<dbReference type="GeneID" id="80873668"/>
<dbReference type="InterPro" id="IPR000648">
    <property type="entry name" value="Oxysterol-bd"/>
</dbReference>
<dbReference type="SUPFAM" id="SSF144000">
    <property type="entry name" value="Oxysterol-binding protein-like"/>
    <property type="match status" value="1"/>
</dbReference>
<dbReference type="GO" id="GO:0008142">
    <property type="term" value="F:oxysterol binding"/>
    <property type="evidence" value="ECO:0007669"/>
    <property type="project" value="TreeGrafter"/>
</dbReference>
<dbReference type="GO" id="GO:0005829">
    <property type="term" value="C:cytosol"/>
    <property type="evidence" value="ECO:0007669"/>
    <property type="project" value="TreeGrafter"/>
</dbReference>
<dbReference type="PROSITE" id="PS01013">
    <property type="entry name" value="OSBP"/>
    <property type="match status" value="1"/>
</dbReference>
<protein>
    <submittedName>
        <fullName evidence="3">Sterol transfer protein Osh42</fullName>
    </submittedName>
</protein>
<sequence length="396" mass="44833">MSESSGQGAEPVAPGFETISKSSWMGFIKNLATFTGDLSTLSAPSFILSGTSLLEYMSYWFEFPELFVSIVDHEHPKDRMLAVLKWYMAGLSREYASRNRSYGTEKKPLNPILGELYYGSWDSSKGKVELVAEQVSHHGPVSAAHVICKEAGISVETHNMYKSGFSGRTVYVNQIGQIRIHLDKFNETYYLTLPHISLEGLWYMTPYIELYGNTYIVSTSNYITKIDYSGRGYFSGTKNSFKASVYEKNANPDYVVEGVWTGTSKVSDTKSKTTVPFLDYGAMNATPILPRPYSEVGEWETRHVWGSVSSALARNAYDVVSVEKSAVEQSQRDMRKREQEEGVQWKRRYFEWQPDESSARNLLAQSVQEIIEPGYWVYVGDTQPECKPGDHPVRRT</sequence>
<dbReference type="PANTHER" id="PTHR10972">
    <property type="entry name" value="OXYSTEROL-BINDING PROTEIN-RELATED"/>
    <property type="match status" value="1"/>
</dbReference>
<gene>
    <name evidence="3" type="primary">osh42</name>
    <name evidence="3" type="ORF">SOMG_00183</name>
</gene>
<organism evidence="3 4">
    <name type="scientific">Schizosaccharomyces osmophilus</name>
    <dbReference type="NCBI Taxonomy" id="2545709"/>
    <lineage>
        <taxon>Eukaryota</taxon>
        <taxon>Fungi</taxon>
        <taxon>Dikarya</taxon>
        <taxon>Ascomycota</taxon>
        <taxon>Taphrinomycotina</taxon>
        <taxon>Schizosaccharomycetes</taxon>
        <taxon>Schizosaccharomycetales</taxon>
        <taxon>Schizosaccharomycetaceae</taxon>
        <taxon>Schizosaccharomyces</taxon>
    </lineage>
</organism>
<dbReference type="GO" id="GO:0016020">
    <property type="term" value="C:membrane"/>
    <property type="evidence" value="ECO:0007669"/>
    <property type="project" value="TreeGrafter"/>
</dbReference>
<dbReference type="Gene3D" id="3.30.70.3490">
    <property type="match status" value="1"/>
</dbReference>
<evidence type="ECO:0000313" key="4">
    <source>
        <dbReference type="Proteomes" id="UP001212411"/>
    </source>
</evidence>
<evidence type="ECO:0000256" key="1">
    <source>
        <dbReference type="ARBA" id="ARBA00008842"/>
    </source>
</evidence>
<dbReference type="PANTHER" id="PTHR10972:SF210">
    <property type="entry name" value="OXYSTEROL-BINDING PROTEIN HOMOLOG C354.07C"/>
    <property type="match status" value="1"/>
</dbReference>
<name>A0AAE9W830_9SCHI</name>
<keyword evidence="4" id="KW-1185">Reference proteome</keyword>
<dbReference type="Pfam" id="PF01237">
    <property type="entry name" value="Oxysterol_BP"/>
    <property type="match status" value="1"/>
</dbReference>
<comment type="similarity">
    <text evidence="1 2">Belongs to the OSBP family.</text>
</comment>
<dbReference type="EMBL" id="CP115611">
    <property type="protein sequence ID" value="WBW71557.1"/>
    <property type="molecule type" value="Genomic_DNA"/>
</dbReference>
<accession>A0AAE9W830</accession>
<evidence type="ECO:0000256" key="2">
    <source>
        <dbReference type="RuleBase" id="RU003844"/>
    </source>
</evidence>
<proteinExistence type="inferred from homology"/>
<dbReference type="Gene3D" id="1.10.287.2720">
    <property type="match status" value="1"/>
</dbReference>
<dbReference type="InterPro" id="IPR037239">
    <property type="entry name" value="OSBP_sf"/>
</dbReference>
<dbReference type="InterPro" id="IPR018494">
    <property type="entry name" value="Oxysterol-bd_CS"/>
</dbReference>
<reference evidence="3 4" key="1">
    <citation type="journal article" date="2023" name="G3 (Bethesda)">
        <title>A high-quality reference genome for the fission yeast Schizosaccharomyces osmophilus.</title>
        <authorList>
            <person name="Jia G.S."/>
            <person name="Zhang W.C."/>
            <person name="Liang Y."/>
            <person name="Liu X.H."/>
            <person name="Rhind N."/>
            <person name="Pidoux A."/>
            <person name="Brysch-Herzberg M."/>
            <person name="Du L.L."/>
        </authorList>
    </citation>
    <scope>NUCLEOTIDE SEQUENCE [LARGE SCALE GENOMIC DNA]</scope>
    <source>
        <strain evidence="3 4">CBS 15793</strain>
    </source>
</reference>
<dbReference type="KEGG" id="som:SOMG_00183"/>
<dbReference type="Proteomes" id="UP001212411">
    <property type="component" value="Chromosome 1"/>
</dbReference>
<dbReference type="Gene3D" id="2.40.160.120">
    <property type="match status" value="1"/>
</dbReference>
<dbReference type="AlphaFoldDB" id="A0AAE9W830"/>
<dbReference type="GO" id="GO:0061024">
    <property type="term" value="P:membrane organization"/>
    <property type="evidence" value="ECO:0007669"/>
    <property type="project" value="UniProtKB-ARBA"/>
</dbReference>